<organism evidence="1 2">
    <name type="scientific">Mycena albidolilacea</name>
    <dbReference type="NCBI Taxonomy" id="1033008"/>
    <lineage>
        <taxon>Eukaryota</taxon>
        <taxon>Fungi</taxon>
        <taxon>Dikarya</taxon>
        <taxon>Basidiomycota</taxon>
        <taxon>Agaricomycotina</taxon>
        <taxon>Agaricomycetes</taxon>
        <taxon>Agaricomycetidae</taxon>
        <taxon>Agaricales</taxon>
        <taxon>Marasmiineae</taxon>
        <taxon>Mycenaceae</taxon>
        <taxon>Mycena</taxon>
    </lineage>
</organism>
<name>A0AAD6ZSN4_9AGAR</name>
<sequence length="220" mass="24096">MDKPRLEHPVVETIGHATPSLLGAMLGNPAVADFEAERIRTGQVDAARTQTTHSITDLTGYHRRGELNLEADSEPYPPRKYSSGVHSWWFRMPVNRHRLPTFKASENTRYGLWRLTAGNTFIVAGASTGALKLYSFADTLGQFTIPQSSFGRFGLHLGPPLQPLEASSFSRSGALSALTYIYLLDESKRSSKREPFVLPASTAAGPAIVINPDATPPARY</sequence>
<gene>
    <name evidence="1" type="ORF">DFH08DRAFT_812741</name>
</gene>
<proteinExistence type="predicted"/>
<evidence type="ECO:0000313" key="2">
    <source>
        <dbReference type="Proteomes" id="UP001218218"/>
    </source>
</evidence>
<dbReference type="AlphaFoldDB" id="A0AAD6ZSN4"/>
<protein>
    <submittedName>
        <fullName evidence="1">Uncharacterized protein</fullName>
    </submittedName>
</protein>
<accession>A0AAD6ZSN4</accession>
<reference evidence="1" key="1">
    <citation type="submission" date="2023-03" db="EMBL/GenBank/DDBJ databases">
        <title>Massive genome expansion in bonnet fungi (Mycena s.s.) driven by repeated elements and novel gene families across ecological guilds.</title>
        <authorList>
            <consortium name="Lawrence Berkeley National Laboratory"/>
            <person name="Harder C.B."/>
            <person name="Miyauchi S."/>
            <person name="Viragh M."/>
            <person name="Kuo A."/>
            <person name="Thoen E."/>
            <person name="Andreopoulos B."/>
            <person name="Lu D."/>
            <person name="Skrede I."/>
            <person name="Drula E."/>
            <person name="Henrissat B."/>
            <person name="Morin E."/>
            <person name="Kohler A."/>
            <person name="Barry K."/>
            <person name="LaButti K."/>
            <person name="Morin E."/>
            <person name="Salamov A."/>
            <person name="Lipzen A."/>
            <person name="Mereny Z."/>
            <person name="Hegedus B."/>
            <person name="Baldrian P."/>
            <person name="Stursova M."/>
            <person name="Weitz H."/>
            <person name="Taylor A."/>
            <person name="Grigoriev I.V."/>
            <person name="Nagy L.G."/>
            <person name="Martin F."/>
            <person name="Kauserud H."/>
        </authorList>
    </citation>
    <scope>NUCLEOTIDE SEQUENCE</scope>
    <source>
        <strain evidence="1">CBHHK002</strain>
    </source>
</reference>
<keyword evidence="2" id="KW-1185">Reference proteome</keyword>
<comment type="caution">
    <text evidence="1">The sequence shown here is derived from an EMBL/GenBank/DDBJ whole genome shotgun (WGS) entry which is preliminary data.</text>
</comment>
<dbReference type="EMBL" id="JARIHO010000029">
    <property type="protein sequence ID" value="KAJ7337386.1"/>
    <property type="molecule type" value="Genomic_DNA"/>
</dbReference>
<dbReference type="Proteomes" id="UP001218218">
    <property type="component" value="Unassembled WGS sequence"/>
</dbReference>
<evidence type="ECO:0000313" key="1">
    <source>
        <dbReference type="EMBL" id="KAJ7337386.1"/>
    </source>
</evidence>